<reference evidence="3 4" key="1">
    <citation type="submission" date="2016-12" db="EMBL/GenBank/DDBJ databases">
        <authorList>
            <person name="Song W.-J."/>
            <person name="Kurnit D.M."/>
        </authorList>
    </citation>
    <scope>NUCLEOTIDE SEQUENCE [LARGE SCALE GENOMIC DNA]</scope>
    <source>
        <strain evidence="3 4">CGMCC 1.10808</strain>
    </source>
</reference>
<dbReference type="AlphaFoldDB" id="A0A1M7SP85"/>
<protein>
    <submittedName>
        <fullName evidence="3">Polyisoprenoid-binding protein YceI</fullName>
    </submittedName>
</protein>
<dbReference type="InterPro" id="IPR007372">
    <property type="entry name" value="Lipid/polyisoprenoid-bd_YceI"/>
</dbReference>
<organism evidence="3 4">
    <name type="scientific">Oceanicella actignis</name>
    <dbReference type="NCBI Taxonomy" id="1189325"/>
    <lineage>
        <taxon>Bacteria</taxon>
        <taxon>Pseudomonadati</taxon>
        <taxon>Pseudomonadota</taxon>
        <taxon>Alphaproteobacteria</taxon>
        <taxon>Rhodobacterales</taxon>
        <taxon>Paracoccaceae</taxon>
        <taxon>Oceanicella</taxon>
    </lineage>
</organism>
<proteinExistence type="predicted"/>
<dbReference type="Proteomes" id="UP000184066">
    <property type="component" value="Unassembled WGS sequence"/>
</dbReference>
<keyword evidence="4" id="KW-1185">Reference proteome</keyword>
<name>A0A1M7SP85_9RHOB</name>
<feature type="domain" description="Lipid/polyisoprenoid-binding YceI-like" evidence="2">
    <location>
        <begin position="24"/>
        <end position="189"/>
    </location>
</feature>
<dbReference type="RefSeq" id="WP_072746656.1">
    <property type="nucleotide sequence ID" value="NZ_FOHL01000001.1"/>
</dbReference>
<feature type="chain" id="PRO_5009929244" evidence="1">
    <location>
        <begin position="23"/>
        <end position="193"/>
    </location>
</feature>
<dbReference type="Pfam" id="PF04264">
    <property type="entry name" value="YceI"/>
    <property type="match status" value="1"/>
</dbReference>
<dbReference type="PANTHER" id="PTHR34406:SF1">
    <property type="entry name" value="PROTEIN YCEI"/>
    <property type="match status" value="1"/>
</dbReference>
<feature type="signal peptide" evidence="1">
    <location>
        <begin position="1"/>
        <end position="22"/>
    </location>
</feature>
<dbReference type="Gene3D" id="2.40.128.110">
    <property type="entry name" value="Lipid/polyisoprenoid-binding, YceI-like"/>
    <property type="match status" value="1"/>
</dbReference>
<dbReference type="PANTHER" id="PTHR34406">
    <property type="entry name" value="PROTEIN YCEI"/>
    <property type="match status" value="1"/>
</dbReference>
<sequence length="193" mass="21038">MRFAFIPVAAAMAVGAAAPVLAEPYVLDKSHTQVIFSVDHLGFSVVHGWFRNMDAEIDFDPEALEQTRVTFTIDAASVDTNWPARDEHIRSADFLDVENHPTITFVSKSVELTSAETARLTGEVTLRGVTHEETFDVRLNKYGPSPIVPGKMVAGFTATGELDRTRYGMNYAAPAVGGTIPIRIELEMSPAGQ</sequence>
<dbReference type="InterPro" id="IPR036761">
    <property type="entry name" value="TTHA0802/YceI-like_sf"/>
</dbReference>
<dbReference type="SMART" id="SM00867">
    <property type="entry name" value="YceI"/>
    <property type="match status" value="1"/>
</dbReference>
<evidence type="ECO:0000256" key="1">
    <source>
        <dbReference type="SAM" id="SignalP"/>
    </source>
</evidence>
<dbReference type="EMBL" id="FRDL01000003">
    <property type="protein sequence ID" value="SHN60272.1"/>
    <property type="molecule type" value="Genomic_DNA"/>
</dbReference>
<evidence type="ECO:0000259" key="2">
    <source>
        <dbReference type="SMART" id="SM00867"/>
    </source>
</evidence>
<evidence type="ECO:0000313" key="3">
    <source>
        <dbReference type="EMBL" id="SHN60272.1"/>
    </source>
</evidence>
<gene>
    <name evidence="3" type="ORF">SAMN05216200_10352</name>
</gene>
<dbReference type="STRING" id="1189325.SAMN04488119_10151"/>
<accession>A0A1M7SP85</accession>
<keyword evidence="1" id="KW-0732">Signal</keyword>
<evidence type="ECO:0000313" key="4">
    <source>
        <dbReference type="Proteomes" id="UP000184066"/>
    </source>
</evidence>
<dbReference type="SUPFAM" id="SSF101874">
    <property type="entry name" value="YceI-like"/>
    <property type="match status" value="1"/>
</dbReference>